<keyword evidence="2" id="KW-1185">Reference proteome</keyword>
<accession>A0A840EUL5</accession>
<organism evidence="1 2">
    <name type="scientific">Mesonia hippocampi</name>
    <dbReference type="NCBI Taxonomy" id="1628250"/>
    <lineage>
        <taxon>Bacteria</taxon>
        <taxon>Pseudomonadati</taxon>
        <taxon>Bacteroidota</taxon>
        <taxon>Flavobacteriia</taxon>
        <taxon>Flavobacteriales</taxon>
        <taxon>Flavobacteriaceae</taxon>
        <taxon>Mesonia</taxon>
    </lineage>
</organism>
<gene>
    <name evidence="1" type="ORF">GGR32_000857</name>
</gene>
<reference evidence="1 2" key="1">
    <citation type="submission" date="2020-08" db="EMBL/GenBank/DDBJ databases">
        <title>Genomic Encyclopedia of Type Strains, Phase IV (KMG-IV): sequencing the most valuable type-strain genomes for metagenomic binning, comparative biology and taxonomic classification.</title>
        <authorList>
            <person name="Goeker M."/>
        </authorList>
    </citation>
    <scope>NUCLEOTIDE SEQUENCE [LARGE SCALE GENOMIC DNA]</scope>
    <source>
        <strain evidence="1 2">DSM 29568</strain>
    </source>
</reference>
<dbReference type="AlphaFoldDB" id="A0A840EUL5"/>
<dbReference type="RefSeq" id="WP_183476785.1">
    <property type="nucleotide sequence ID" value="NZ_JACIFO010000003.1"/>
</dbReference>
<dbReference type="Proteomes" id="UP000553034">
    <property type="component" value="Unassembled WGS sequence"/>
</dbReference>
<evidence type="ECO:0000313" key="2">
    <source>
        <dbReference type="Proteomes" id="UP000553034"/>
    </source>
</evidence>
<dbReference type="EMBL" id="JACIFO010000003">
    <property type="protein sequence ID" value="MBB4118577.1"/>
    <property type="molecule type" value="Genomic_DNA"/>
</dbReference>
<protein>
    <submittedName>
        <fullName evidence="1">Uncharacterized protein</fullName>
    </submittedName>
</protein>
<evidence type="ECO:0000313" key="1">
    <source>
        <dbReference type="EMBL" id="MBB4118577.1"/>
    </source>
</evidence>
<comment type="caution">
    <text evidence="1">The sequence shown here is derived from an EMBL/GenBank/DDBJ whole genome shotgun (WGS) entry which is preliminary data.</text>
</comment>
<sequence length="572" mass="63393">MSSSFQFNTVNNLSGEMPYTHTYLGPGYKVEREGVTSYTFGIISLEEEYYKTPKSYYENLVVVEDSEGTRGFVMRYAIETDEPIEWEPVFGKNIQSYPCGEVSVVGIYPCICAGHFPGDPSCTCGTKGYVQEFTQGVPCGAVYVTEDGEKGGGFNIGGTPSGTSGGGSTNPSGWYGYPQYIPGNDYTNENFTQEPFTQIPEPKLIDDYTAAKITFIAGTLGLSEEAENWLITSGNKASVTTLINKLFAKLLSPLHTEESKAAFREVINFAIENHFSPEAMEFANEAVNIISEHPSFNMDVSRSFKSPYNIDLTSVTPNATNPEPEKVRFINIYDKLTNTSLFKNIFQATFGQNPNLNVSFEIADNLPSTQNPTKQANGHTDLVNGTYNNTTNSINTVNIVIRINKQALVGGINLPKASNITVARTILHETIHAFLTLKKLDSNAGATLPNINNKDLSMMINDMYNNFNSPNSDQHSFMFNHLVPTLASNLAVVKDDMIPQNEQNSAESLDFGGTHNGLTVPPTPFNWNDFFYYYSMEGLHHTQTFDDEIKSDDIEFHIYGRYITVGRSFSKN</sequence>
<name>A0A840EUL5_9FLAO</name>
<proteinExistence type="predicted"/>